<dbReference type="InterPro" id="IPR052159">
    <property type="entry name" value="Competence_DNA_uptake"/>
</dbReference>
<dbReference type="PANTHER" id="PTHR30619:SF1">
    <property type="entry name" value="RECOMBINATION PROTEIN 2"/>
    <property type="match status" value="1"/>
</dbReference>
<feature type="transmembrane region" description="Helical" evidence="6">
    <location>
        <begin position="68"/>
        <end position="86"/>
    </location>
</feature>
<evidence type="ECO:0000259" key="7">
    <source>
        <dbReference type="SMART" id="SM00849"/>
    </source>
</evidence>
<evidence type="ECO:0000256" key="2">
    <source>
        <dbReference type="ARBA" id="ARBA00022475"/>
    </source>
</evidence>
<evidence type="ECO:0000256" key="6">
    <source>
        <dbReference type="SAM" id="Phobius"/>
    </source>
</evidence>
<feature type="transmembrane region" description="Helical" evidence="6">
    <location>
        <begin position="428"/>
        <end position="446"/>
    </location>
</feature>
<feature type="transmembrane region" description="Helical" evidence="6">
    <location>
        <begin position="453"/>
        <end position="470"/>
    </location>
</feature>
<dbReference type="Gene3D" id="3.60.15.10">
    <property type="entry name" value="Ribonuclease Z/Hydroxyacylglutathione hydrolase-like"/>
    <property type="match status" value="2"/>
</dbReference>
<dbReference type="KEGG" id="xba:C7S18_02465"/>
<evidence type="ECO:0000256" key="1">
    <source>
        <dbReference type="ARBA" id="ARBA00004651"/>
    </source>
</evidence>
<feature type="transmembrane region" description="Helical" evidence="6">
    <location>
        <begin position="511"/>
        <end position="530"/>
    </location>
</feature>
<keyword evidence="2" id="KW-1003">Cell membrane</keyword>
<dbReference type="AlphaFoldDB" id="A0A2P1PMQ7"/>
<dbReference type="Pfam" id="PF03772">
    <property type="entry name" value="Competence"/>
    <property type="match status" value="1"/>
</dbReference>
<dbReference type="OrthoDB" id="9761531at2"/>
<sequence>MNSAATDRQPVHRPDGDSIWFSSPARRQLYALAWLLGLLCAHLLPTLPGQDGLLVLTLLSLTLLWPPQARWLGWSGLGAVYAIWAASHALADRLPVAATGADLDVFGTVVGLPERQPEQQRFELHVVSWHSADPAFRWTNAQPTLRVSWYGHEPTIRSGDSFRGTVRVRPPIALVNPGSFDFERHALAQGLDAMAYVRSGQIETGAPSGLFIDRFRQNWSTWIQTSSQHPELGPLLAGLAVGDQAAISDASWQRLRVTGTTHLMAISGLHIGLVAAFAAWLTQGLYVLWPGLARRWTRPDLAGLAGLAAALIYACLAGWSLPVQRTILMIALVIVCLWTRRYLSSFQMLLTAAVLAVLFDPLAPLSAGFWLSFLGVFSLMLALPGWRVEKPWQAMWRAQWVATIFLLPVGIAWFQQASVVGPLANLLAIPWITFGVVPLLLLAMLCPIEAVSAWLIKLATLSLSGLWHVLGWCEQWSFASIDLPETTLPLLLLALLGAVILLLPRPFAGRWFGLCCLLPLFVPAINPVALGHVRISVLDVGQGLAVLVQTRAHNLLYDTGARTRGGFDLGEVVVVPALRSLGVRQLDRLIISHLDNDHAGGRQAVRRAYPAALEQVGIETDPSARCERGEHWEWDGVQFQFLHPPRHFPDLGNESSCVLQITAGTKRALLTGDIGADVEARLLHEPILGPLSLLLVPHHGSRFASSLPFLDATEPRFAAVSSGFANRFGHPSHAVLERLQTVGATPLNTAYSGMLQFELGPEPGTSPPTQQRAVSRRYWRLAPDALAGWDRR</sequence>
<dbReference type="InterPro" id="IPR004477">
    <property type="entry name" value="ComEC_N"/>
</dbReference>
<dbReference type="SMART" id="SM00849">
    <property type="entry name" value="Lactamase_B"/>
    <property type="match status" value="1"/>
</dbReference>
<dbReference type="NCBIfam" id="TIGR00361">
    <property type="entry name" value="ComEC_Rec2"/>
    <property type="match status" value="1"/>
</dbReference>
<dbReference type="InterPro" id="IPR004797">
    <property type="entry name" value="Competence_ComEC/Rec2"/>
</dbReference>
<keyword evidence="3 6" id="KW-0812">Transmembrane</keyword>
<feature type="transmembrane region" description="Helical" evidence="6">
    <location>
        <begin position="263"/>
        <end position="281"/>
    </location>
</feature>
<evidence type="ECO:0000313" key="9">
    <source>
        <dbReference type="Proteomes" id="UP000241074"/>
    </source>
</evidence>
<feature type="transmembrane region" description="Helical" evidence="6">
    <location>
        <begin position="29"/>
        <end position="48"/>
    </location>
</feature>
<keyword evidence="4 6" id="KW-1133">Transmembrane helix</keyword>
<gene>
    <name evidence="8" type="ORF">C7S18_02465</name>
</gene>
<dbReference type="Pfam" id="PF00753">
    <property type="entry name" value="Lactamase_B"/>
    <property type="match status" value="1"/>
</dbReference>
<dbReference type="Proteomes" id="UP000241074">
    <property type="component" value="Chromosome"/>
</dbReference>
<dbReference type="GO" id="GO:0005886">
    <property type="term" value="C:plasma membrane"/>
    <property type="evidence" value="ECO:0007669"/>
    <property type="project" value="UniProtKB-SubCell"/>
</dbReference>
<comment type="subcellular location">
    <subcellularLocation>
        <location evidence="1">Cell membrane</location>
        <topology evidence="1">Multi-pass membrane protein</topology>
    </subcellularLocation>
</comment>
<dbReference type="NCBIfam" id="TIGR00360">
    <property type="entry name" value="ComEC_N-term"/>
    <property type="match status" value="1"/>
</dbReference>
<dbReference type="InterPro" id="IPR036866">
    <property type="entry name" value="RibonucZ/Hydroxyglut_hydro"/>
</dbReference>
<evidence type="ECO:0000256" key="3">
    <source>
        <dbReference type="ARBA" id="ARBA00022692"/>
    </source>
</evidence>
<reference evidence="8 9" key="2">
    <citation type="submission" date="2018-03" db="EMBL/GenBank/DDBJ databases">
        <authorList>
            <person name="Keele B.F."/>
        </authorList>
    </citation>
    <scope>NUCLEOTIDE SEQUENCE [LARGE SCALE GENOMIC DNA]</scope>
    <source>
        <strain evidence="8 9">D13</strain>
    </source>
</reference>
<dbReference type="InterPro" id="IPR035681">
    <property type="entry name" value="ComA-like_MBL"/>
</dbReference>
<feature type="transmembrane region" description="Helical" evidence="6">
    <location>
        <begin position="398"/>
        <end position="416"/>
    </location>
</feature>
<dbReference type="Pfam" id="PF13567">
    <property type="entry name" value="DUF4131"/>
    <property type="match status" value="1"/>
</dbReference>
<reference evidence="8 9" key="1">
    <citation type="submission" date="2018-03" db="EMBL/GenBank/DDBJ databases">
        <title>Ahniella affigens gen. nov., sp. nov., a gammaproteobacterium isolated from sandy soil near a stream.</title>
        <authorList>
            <person name="Ko Y."/>
            <person name="Kim J.-H."/>
        </authorList>
    </citation>
    <scope>NUCLEOTIDE SEQUENCE [LARGE SCALE GENOMIC DNA]</scope>
    <source>
        <strain evidence="8 9">D13</strain>
    </source>
</reference>
<dbReference type="InterPro" id="IPR001279">
    <property type="entry name" value="Metallo-B-lactamas"/>
</dbReference>
<dbReference type="RefSeq" id="WP_106890054.1">
    <property type="nucleotide sequence ID" value="NZ_CP027860.1"/>
</dbReference>
<feature type="transmembrane region" description="Helical" evidence="6">
    <location>
        <begin position="486"/>
        <end position="504"/>
    </location>
</feature>
<proteinExistence type="predicted"/>
<dbReference type="PANTHER" id="PTHR30619">
    <property type="entry name" value="DNA INTERNALIZATION/COMPETENCE PROTEIN COMEC/REC2"/>
    <property type="match status" value="1"/>
</dbReference>
<protein>
    <submittedName>
        <fullName evidence="8">DNA internalization-related competence protein ComEC/Rec2</fullName>
    </submittedName>
</protein>
<name>A0A2P1PMQ7_9GAMM</name>
<keyword evidence="9" id="KW-1185">Reference proteome</keyword>
<dbReference type="GO" id="GO:0030420">
    <property type="term" value="P:establishment of competence for transformation"/>
    <property type="evidence" value="ECO:0007669"/>
    <property type="project" value="InterPro"/>
</dbReference>
<organism evidence="8 9">
    <name type="scientific">Ahniella affigens</name>
    <dbReference type="NCBI Taxonomy" id="2021234"/>
    <lineage>
        <taxon>Bacteria</taxon>
        <taxon>Pseudomonadati</taxon>
        <taxon>Pseudomonadota</taxon>
        <taxon>Gammaproteobacteria</taxon>
        <taxon>Lysobacterales</taxon>
        <taxon>Rhodanobacteraceae</taxon>
        <taxon>Ahniella</taxon>
    </lineage>
</organism>
<evidence type="ECO:0000313" key="8">
    <source>
        <dbReference type="EMBL" id="AVP96125.1"/>
    </source>
</evidence>
<dbReference type="EMBL" id="CP027860">
    <property type="protein sequence ID" value="AVP96125.1"/>
    <property type="molecule type" value="Genomic_DNA"/>
</dbReference>
<accession>A0A2P1PMQ7</accession>
<evidence type="ECO:0000256" key="4">
    <source>
        <dbReference type="ARBA" id="ARBA00022989"/>
    </source>
</evidence>
<feature type="transmembrane region" description="Helical" evidence="6">
    <location>
        <begin position="365"/>
        <end position="386"/>
    </location>
</feature>
<dbReference type="InterPro" id="IPR025405">
    <property type="entry name" value="DUF4131"/>
</dbReference>
<evidence type="ECO:0000256" key="5">
    <source>
        <dbReference type="ARBA" id="ARBA00023136"/>
    </source>
</evidence>
<feature type="domain" description="Metallo-beta-lactamase" evidence="7">
    <location>
        <begin position="542"/>
        <end position="724"/>
    </location>
</feature>
<keyword evidence="5 6" id="KW-0472">Membrane</keyword>
<feature type="transmembrane region" description="Helical" evidence="6">
    <location>
        <begin position="301"/>
        <end position="321"/>
    </location>
</feature>
<dbReference type="CDD" id="cd07731">
    <property type="entry name" value="ComA-like_MBL-fold"/>
    <property type="match status" value="1"/>
</dbReference>
<feature type="transmembrane region" description="Helical" evidence="6">
    <location>
        <begin position="342"/>
        <end position="359"/>
    </location>
</feature>
<dbReference type="SUPFAM" id="SSF56281">
    <property type="entry name" value="Metallo-hydrolase/oxidoreductase"/>
    <property type="match status" value="1"/>
</dbReference>